<protein>
    <submittedName>
        <fullName evidence="1">Uncharacterized protein</fullName>
    </submittedName>
</protein>
<dbReference type="RefSeq" id="WP_344632982.1">
    <property type="nucleotide sequence ID" value="NZ_BAAATJ010000026.1"/>
</dbReference>
<dbReference type="PANTHER" id="PTHR38567:SF1">
    <property type="entry name" value="DUF4291 DOMAIN-CONTAINING PROTEIN"/>
    <property type="match status" value="1"/>
</dbReference>
<dbReference type="PANTHER" id="PTHR38567">
    <property type="entry name" value="DUF4291 DOMAIN-CONTAINING PROTEIN"/>
    <property type="match status" value="1"/>
</dbReference>
<accession>A0ABN3IS38</accession>
<evidence type="ECO:0000313" key="2">
    <source>
        <dbReference type="Proteomes" id="UP001500058"/>
    </source>
</evidence>
<gene>
    <name evidence="1" type="ORF">GCM10010420_45600</name>
</gene>
<dbReference type="Proteomes" id="UP001500058">
    <property type="component" value="Unassembled WGS sequence"/>
</dbReference>
<evidence type="ECO:0000313" key="1">
    <source>
        <dbReference type="EMBL" id="GAA2411537.1"/>
    </source>
</evidence>
<dbReference type="InterPro" id="IPR025633">
    <property type="entry name" value="DUF4291"/>
</dbReference>
<organism evidence="1 2">
    <name type="scientific">Streptomyces glaucosporus</name>
    <dbReference type="NCBI Taxonomy" id="284044"/>
    <lineage>
        <taxon>Bacteria</taxon>
        <taxon>Bacillati</taxon>
        <taxon>Actinomycetota</taxon>
        <taxon>Actinomycetes</taxon>
        <taxon>Kitasatosporales</taxon>
        <taxon>Streptomycetaceae</taxon>
        <taxon>Streptomyces</taxon>
    </lineage>
</organism>
<keyword evidence="2" id="KW-1185">Reference proteome</keyword>
<comment type="caution">
    <text evidence="1">The sequence shown here is derived from an EMBL/GenBank/DDBJ whole genome shotgun (WGS) entry which is preliminary data.</text>
</comment>
<name>A0ABN3IS38_9ACTN</name>
<reference evidence="1 2" key="1">
    <citation type="journal article" date="2019" name="Int. J. Syst. Evol. Microbiol.">
        <title>The Global Catalogue of Microorganisms (GCM) 10K type strain sequencing project: providing services to taxonomists for standard genome sequencing and annotation.</title>
        <authorList>
            <consortium name="The Broad Institute Genomics Platform"/>
            <consortium name="The Broad Institute Genome Sequencing Center for Infectious Disease"/>
            <person name="Wu L."/>
            <person name="Ma J."/>
        </authorList>
    </citation>
    <scope>NUCLEOTIDE SEQUENCE [LARGE SCALE GENOMIC DNA]</scope>
    <source>
        <strain evidence="1 2">JCM 6921</strain>
    </source>
</reference>
<proteinExistence type="predicted"/>
<dbReference type="Pfam" id="PF14124">
    <property type="entry name" value="DUF4291"/>
    <property type="match status" value="1"/>
</dbReference>
<sequence length="86" mass="9257">MTAGPLPHRVIQVGLSGEAVERYVEEWIVRISDVTDLAQAVHRDVGAGRLGEAASRLPQEVPYPLPEEIRERIGGTATNGEFPAGP</sequence>
<dbReference type="EMBL" id="BAAATJ010000026">
    <property type="protein sequence ID" value="GAA2411537.1"/>
    <property type="molecule type" value="Genomic_DNA"/>
</dbReference>